<dbReference type="EMBL" id="FOVH01000035">
    <property type="protein sequence ID" value="SFQ45549.1"/>
    <property type="molecule type" value="Genomic_DNA"/>
</dbReference>
<dbReference type="STRING" id="1993.SAMN04489713_13511"/>
<name>A0A1I5YMT1_9ACTN</name>
<evidence type="ECO:0000313" key="2">
    <source>
        <dbReference type="Proteomes" id="UP000183413"/>
    </source>
</evidence>
<evidence type="ECO:0000313" key="1">
    <source>
        <dbReference type="EMBL" id="SFQ45549.1"/>
    </source>
</evidence>
<proteinExistence type="predicted"/>
<keyword evidence="2" id="KW-1185">Reference proteome</keyword>
<protein>
    <submittedName>
        <fullName evidence="1">Uncharacterized protein</fullName>
    </submittedName>
</protein>
<dbReference type="Proteomes" id="UP000183413">
    <property type="component" value="Unassembled WGS sequence"/>
</dbReference>
<gene>
    <name evidence="1" type="ORF">SAMN04489713_13511</name>
</gene>
<sequence length="44" mass="4735">MSVMSILREIAIRAAGPPHGIQLRIGQMTPSSMAMISGLTPTRR</sequence>
<dbReference type="AlphaFoldDB" id="A0A1I5YMT1"/>
<organism evidence="1 2">
    <name type="scientific">Actinomadura madurae</name>
    <dbReference type="NCBI Taxonomy" id="1993"/>
    <lineage>
        <taxon>Bacteria</taxon>
        <taxon>Bacillati</taxon>
        <taxon>Actinomycetota</taxon>
        <taxon>Actinomycetes</taxon>
        <taxon>Streptosporangiales</taxon>
        <taxon>Thermomonosporaceae</taxon>
        <taxon>Actinomadura</taxon>
    </lineage>
</organism>
<accession>A0A1I5YMT1</accession>
<dbReference type="InParanoid" id="A0A1I5YMT1"/>
<reference evidence="1 2" key="1">
    <citation type="submission" date="2016-10" db="EMBL/GenBank/DDBJ databases">
        <authorList>
            <person name="de Groot N.N."/>
        </authorList>
    </citation>
    <scope>NUCLEOTIDE SEQUENCE [LARGE SCALE GENOMIC DNA]</scope>
    <source>
        <strain evidence="1 2">DSM 43067</strain>
    </source>
</reference>